<name>A0A7R9A8S3_9CRUS</name>
<evidence type="ECO:0000259" key="4">
    <source>
        <dbReference type="SMART" id="SM00644"/>
    </source>
</evidence>
<keyword evidence="7" id="KW-1185">Reference proteome</keyword>
<keyword evidence="2" id="KW-0399">Innate immunity</keyword>
<dbReference type="SUPFAM" id="SSF55846">
    <property type="entry name" value="N-acetylmuramoyl-L-alanine amidase-like"/>
    <property type="match status" value="1"/>
</dbReference>
<dbReference type="InterPro" id="IPR015510">
    <property type="entry name" value="PGRP"/>
</dbReference>
<gene>
    <name evidence="6" type="ORF">DSTB1V02_LOCUS9390</name>
</gene>
<dbReference type="PANTHER" id="PTHR11022">
    <property type="entry name" value="PEPTIDOGLYCAN RECOGNITION PROTEIN"/>
    <property type="match status" value="1"/>
</dbReference>
<dbReference type="InterPro" id="IPR036505">
    <property type="entry name" value="Amidase/PGRP_sf"/>
</dbReference>
<dbReference type="InterPro" id="IPR002502">
    <property type="entry name" value="Amidase_domain"/>
</dbReference>
<evidence type="ECO:0008006" key="8">
    <source>
        <dbReference type="Google" id="ProtNLM"/>
    </source>
</evidence>
<evidence type="ECO:0000259" key="5">
    <source>
        <dbReference type="SMART" id="SM00701"/>
    </source>
</evidence>
<dbReference type="AlphaFoldDB" id="A0A7R9A8S3"/>
<evidence type="ECO:0000256" key="3">
    <source>
        <dbReference type="ARBA" id="ARBA00022859"/>
    </source>
</evidence>
<dbReference type="EMBL" id="LR901899">
    <property type="protein sequence ID" value="CAD7249601.1"/>
    <property type="molecule type" value="Genomic_DNA"/>
</dbReference>
<dbReference type="OrthoDB" id="10001926at2759"/>
<dbReference type="GO" id="GO:0008745">
    <property type="term" value="F:N-acetylmuramoyl-L-alanine amidase activity"/>
    <property type="evidence" value="ECO:0007669"/>
    <property type="project" value="InterPro"/>
</dbReference>
<sequence length="270" mass="29387">YVIVAGQSDCEGIGGQCLNWQNYLCTAGYETGLCPGDSNVRCCLPCNQACMDQEADWSSGDGECVAEGGRCMMDSNYCAYTWQSGKCGGPADRKCCVQGDCPRIVSREEWGARPPNGETFMETPVSFVIIHHTEGPHCYSQADCIPIVRSIQNYHMDSNGWNDIGFFYASFLVGEDGNGYEGRGWDKVGAHTPGFNDRGIAISVIGSFMSSLPNNAALNTVQGIIDCGISLGYIRSNYELLGHRQASSTDCPGDALYEEITTWDHWTSNP</sequence>
<dbReference type="CDD" id="cd06583">
    <property type="entry name" value="PGRP"/>
    <property type="match status" value="1"/>
</dbReference>
<feature type="domain" description="N-acetylmuramoyl-L-alanine amidase" evidence="4">
    <location>
        <begin position="112"/>
        <end position="253"/>
    </location>
</feature>
<dbReference type="SMART" id="SM00644">
    <property type="entry name" value="Ami_2"/>
    <property type="match status" value="1"/>
</dbReference>
<evidence type="ECO:0000256" key="1">
    <source>
        <dbReference type="ARBA" id="ARBA00007553"/>
    </source>
</evidence>
<reference evidence="6" key="1">
    <citation type="submission" date="2020-11" db="EMBL/GenBank/DDBJ databases">
        <authorList>
            <person name="Tran Van P."/>
        </authorList>
    </citation>
    <scope>NUCLEOTIDE SEQUENCE</scope>
</reference>
<evidence type="ECO:0000313" key="6">
    <source>
        <dbReference type="EMBL" id="CAD7249601.1"/>
    </source>
</evidence>
<organism evidence="6">
    <name type="scientific">Darwinula stevensoni</name>
    <dbReference type="NCBI Taxonomy" id="69355"/>
    <lineage>
        <taxon>Eukaryota</taxon>
        <taxon>Metazoa</taxon>
        <taxon>Ecdysozoa</taxon>
        <taxon>Arthropoda</taxon>
        <taxon>Crustacea</taxon>
        <taxon>Oligostraca</taxon>
        <taxon>Ostracoda</taxon>
        <taxon>Podocopa</taxon>
        <taxon>Podocopida</taxon>
        <taxon>Darwinulocopina</taxon>
        <taxon>Darwinuloidea</taxon>
        <taxon>Darwinulidae</taxon>
        <taxon>Darwinula</taxon>
    </lineage>
</organism>
<dbReference type="Gene3D" id="3.40.80.10">
    <property type="entry name" value="Peptidoglycan recognition protein-like"/>
    <property type="match status" value="1"/>
</dbReference>
<accession>A0A7R9A8S3</accession>
<protein>
    <recommendedName>
        <fullName evidence="8">Peptidoglycan recognition protein</fullName>
    </recommendedName>
</protein>
<dbReference type="GO" id="GO:0045087">
    <property type="term" value="P:innate immune response"/>
    <property type="evidence" value="ECO:0007669"/>
    <property type="project" value="UniProtKB-KW"/>
</dbReference>
<keyword evidence="3" id="KW-0391">Immunity</keyword>
<dbReference type="GO" id="GO:0008270">
    <property type="term" value="F:zinc ion binding"/>
    <property type="evidence" value="ECO:0007669"/>
    <property type="project" value="InterPro"/>
</dbReference>
<evidence type="ECO:0000256" key="2">
    <source>
        <dbReference type="ARBA" id="ARBA00022588"/>
    </source>
</evidence>
<comment type="similarity">
    <text evidence="1">Belongs to the N-acetylmuramoyl-L-alanine amidase 2 family.</text>
</comment>
<feature type="domain" description="Peptidoglycan recognition protein family" evidence="5">
    <location>
        <begin position="102"/>
        <end position="247"/>
    </location>
</feature>
<dbReference type="Pfam" id="PF01510">
    <property type="entry name" value="Amidase_2"/>
    <property type="match status" value="1"/>
</dbReference>
<dbReference type="InterPro" id="IPR006619">
    <property type="entry name" value="PGRP_domain_met/bac"/>
</dbReference>
<dbReference type="FunFam" id="3.40.80.10:FF:000001">
    <property type="entry name" value="Peptidoglycan recognition protein 1"/>
    <property type="match status" value="1"/>
</dbReference>
<dbReference type="GO" id="GO:0009253">
    <property type="term" value="P:peptidoglycan catabolic process"/>
    <property type="evidence" value="ECO:0007669"/>
    <property type="project" value="InterPro"/>
</dbReference>
<feature type="non-terminal residue" evidence="6">
    <location>
        <position position="270"/>
    </location>
</feature>
<dbReference type="SMART" id="SM00701">
    <property type="entry name" value="PGRP"/>
    <property type="match status" value="1"/>
</dbReference>
<proteinExistence type="inferred from homology"/>
<dbReference type="Proteomes" id="UP000677054">
    <property type="component" value="Unassembled WGS sequence"/>
</dbReference>
<evidence type="ECO:0000313" key="7">
    <source>
        <dbReference type="Proteomes" id="UP000677054"/>
    </source>
</evidence>
<dbReference type="PANTHER" id="PTHR11022:SF41">
    <property type="entry name" value="PEPTIDOGLYCAN-RECOGNITION PROTEIN LC-RELATED"/>
    <property type="match status" value="1"/>
</dbReference>
<dbReference type="EMBL" id="CAJPEV010002382">
    <property type="protein sequence ID" value="CAG0896719.1"/>
    <property type="molecule type" value="Genomic_DNA"/>
</dbReference>